<protein>
    <submittedName>
        <fullName evidence="1">Uncharacterized protein</fullName>
    </submittedName>
</protein>
<accession>A0AAD7ZY93</accession>
<reference evidence="1" key="2">
    <citation type="submission" date="2023-05" db="EMBL/GenBank/DDBJ databases">
        <authorList>
            <person name="Fouks B."/>
        </authorList>
    </citation>
    <scope>NUCLEOTIDE SEQUENCE</scope>
    <source>
        <strain evidence="1">Stay&amp;Tobe</strain>
        <tissue evidence="1">Testes</tissue>
    </source>
</reference>
<comment type="caution">
    <text evidence="1">The sequence shown here is derived from an EMBL/GenBank/DDBJ whole genome shotgun (WGS) entry which is preliminary data.</text>
</comment>
<gene>
    <name evidence="1" type="ORF">L9F63_017878</name>
</gene>
<name>A0AAD7ZY93_DIPPU</name>
<dbReference type="EMBL" id="JASPKZ010005301">
    <property type="protein sequence ID" value="KAJ9588840.1"/>
    <property type="molecule type" value="Genomic_DNA"/>
</dbReference>
<dbReference type="Proteomes" id="UP001233999">
    <property type="component" value="Unassembled WGS sequence"/>
</dbReference>
<evidence type="ECO:0000313" key="2">
    <source>
        <dbReference type="Proteomes" id="UP001233999"/>
    </source>
</evidence>
<evidence type="ECO:0000313" key="1">
    <source>
        <dbReference type="EMBL" id="KAJ9588840.1"/>
    </source>
</evidence>
<dbReference type="AlphaFoldDB" id="A0AAD7ZY93"/>
<feature type="non-terminal residue" evidence="1">
    <location>
        <position position="61"/>
    </location>
</feature>
<proteinExistence type="predicted"/>
<keyword evidence="2" id="KW-1185">Reference proteome</keyword>
<feature type="non-terminal residue" evidence="1">
    <location>
        <position position="1"/>
    </location>
</feature>
<sequence length="61" mass="7467">IYKKNIILHYRMQDPRRRKITVCDRSKVHFKRRMPPQFFSLFLHPSHFLHFLTIDGSNAIN</sequence>
<reference evidence="1" key="1">
    <citation type="journal article" date="2023" name="IScience">
        <title>Live-bearing cockroach genome reveals convergent evolutionary mechanisms linked to viviparity in insects and beyond.</title>
        <authorList>
            <person name="Fouks B."/>
            <person name="Harrison M.C."/>
            <person name="Mikhailova A.A."/>
            <person name="Marchal E."/>
            <person name="English S."/>
            <person name="Carruthers M."/>
            <person name="Jennings E.C."/>
            <person name="Chiamaka E.L."/>
            <person name="Frigard R.A."/>
            <person name="Pippel M."/>
            <person name="Attardo G.M."/>
            <person name="Benoit J.B."/>
            <person name="Bornberg-Bauer E."/>
            <person name="Tobe S.S."/>
        </authorList>
    </citation>
    <scope>NUCLEOTIDE SEQUENCE</scope>
    <source>
        <strain evidence="1">Stay&amp;Tobe</strain>
    </source>
</reference>
<organism evidence="1 2">
    <name type="scientific">Diploptera punctata</name>
    <name type="common">Pacific beetle cockroach</name>
    <dbReference type="NCBI Taxonomy" id="6984"/>
    <lineage>
        <taxon>Eukaryota</taxon>
        <taxon>Metazoa</taxon>
        <taxon>Ecdysozoa</taxon>
        <taxon>Arthropoda</taxon>
        <taxon>Hexapoda</taxon>
        <taxon>Insecta</taxon>
        <taxon>Pterygota</taxon>
        <taxon>Neoptera</taxon>
        <taxon>Polyneoptera</taxon>
        <taxon>Dictyoptera</taxon>
        <taxon>Blattodea</taxon>
        <taxon>Blaberoidea</taxon>
        <taxon>Blaberidae</taxon>
        <taxon>Diplopterinae</taxon>
        <taxon>Diploptera</taxon>
    </lineage>
</organism>